<evidence type="ECO:0000256" key="9">
    <source>
        <dbReference type="ARBA" id="ARBA00023242"/>
    </source>
</evidence>
<dbReference type="GO" id="GO:0006260">
    <property type="term" value="P:DNA replication"/>
    <property type="evidence" value="ECO:0007669"/>
    <property type="project" value="UniProtKB-KW"/>
</dbReference>
<dbReference type="SMART" id="SM01287">
    <property type="entry name" value="Rtt106"/>
    <property type="match status" value="1"/>
</dbReference>
<evidence type="ECO:0000256" key="6">
    <source>
        <dbReference type="ARBA" id="ARBA00023054"/>
    </source>
</evidence>
<keyword evidence="6" id="KW-0175">Coiled coil</keyword>
<evidence type="ECO:0000256" key="11">
    <source>
        <dbReference type="SAM" id="MobiDB-lite"/>
    </source>
</evidence>
<evidence type="ECO:0000256" key="5">
    <source>
        <dbReference type="ARBA" id="ARBA00023015"/>
    </source>
</evidence>
<name>A0AB34I147_ESCRO</name>
<evidence type="ECO:0000256" key="1">
    <source>
        <dbReference type="ARBA" id="ARBA00010779"/>
    </source>
</evidence>
<dbReference type="InterPro" id="IPR013719">
    <property type="entry name" value="RTT106/SPT16-like_middle_dom"/>
</dbReference>
<dbReference type="Proteomes" id="UP001159641">
    <property type="component" value="Unassembled WGS sequence"/>
</dbReference>
<feature type="region of interest" description="Disordered" evidence="11">
    <location>
        <begin position="95"/>
        <end position="201"/>
    </location>
</feature>
<keyword evidence="3 10" id="KW-0235">DNA replication</keyword>
<keyword evidence="5 10" id="KW-0805">Transcription regulation</keyword>
<dbReference type="InterPro" id="IPR011993">
    <property type="entry name" value="PH-like_dom_sf"/>
</dbReference>
<dbReference type="PANTHER" id="PTHR13980:SF15">
    <property type="entry name" value="FACT COMPLEX SUBUNIT SPT16"/>
    <property type="match status" value="1"/>
</dbReference>
<dbReference type="EMBL" id="JAIQCJ010000270">
    <property type="protein sequence ID" value="KAJ8796972.1"/>
    <property type="molecule type" value="Genomic_DNA"/>
</dbReference>
<dbReference type="AlphaFoldDB" id="A0AB34I147"/>
<feature type="compositionally biased region" description="Low complexity" evidence="11">
    <location>
        <begin position="183"/>
        <end position="193"/>
    </location>
</feature>
<evidence type="ECO:0000256" key="10">
    <source>
        <dbReference type="RuleBase" id="RU367052"/>
    </source>
</evidence>
<comment type="subunit">
    <text evidence="10">Component of the FACT complex.</text>
</comment>
<feature type="compositionally biased region" description="Acidic residues" evidence="11">
    <location>
        <begin position="135"/>
        <end position="149"/>
    </location>
</feature>
<evidence type="ECO:0000256" key="4">
    <source>
        <dbReference type="ARBA" id="ARBA00022763"/>
    </source>
</evidence>
<evidence type="ECO:0000256" key="8">
    <source>
        <dbReference type="ARBA" id="ARBA00023204"/>
    </source>
</evidence>
<dbReference type="PANTHER" id="PTHR13980">
    <property type="entry name" value="CDC68 RELATED"/>
    <property type="match status" value="1"/>
</dbReference>
<dbReference type="Pfam" id="PF21091">
    <property type="entry name" value="SPT16_C"/>
    <property type="match status" value="1"/>
</dbReference>
<dbReference type="Pfam" id="PF08512">
    <property type="entry name" value="Rttp106-like_middle"/>
    <property type="match status" value="1"/>
</dbReference>
<keyword evidence="9 10" id="KW-0539">Nucleus</keyword>
<comment type="function">
    <text evidence="10">Component of the FACT complex, a general chromatin factor that acts to reorganize nucleosomes. The FACT complex is involved in multiple processes that require DNA as a template such as mRNA elongation, DNA replication and DNA repair. During transcription elongation the FACT complex acts as a histone chaperone that both destabilizes and restores nucleosomal structure. It facilitates the passage of RNA polymerase II and transcription by promoting the dissociation of one histone H2A-H2B dimer from the nucleosome, then subsequently promotes the reestablishment of the nucleosome following the passage of RNA polymerase II.</text>
</comment>
<dbReference type="FunFam" id="2.30.29.30:FF:000017">
    <property type="entry name" value="FACT complex subunit SPT16"/>
    <property type="match status" value="1"/>
</dbReference>
<protein>
    <recommendedName>
        <fullName evidence="10">FACT complex subunit</fullName>
    </recommendedName>
</protein>
<dbReference type="GO" id="GO:0006281">
    <property type="term" value="P:DNA repair"/>
    <property type="evidence" value="ECO:0007669"/>
    <property type="project" value="UniProtKB-UniRule"/>
</dbReference>
<keyword evidence="4 10" id="KW-0227">DNA damage</keyword>
<accession>A0AB34I147</accession>
<dbReference type="GO" id="GO:0006368">
    <property type="term" value="P:transcription elongation by RNA polymerase II"/>
    <property type="evidence" value="ECO:0007669"/>
    <property type="project" value="TreeGrafter"/>
</dbReference>
<evidence type="ECO:0000313" key="13">
    <source>
        <dbReference type="EMBL" id="KAJ8796972.1"/>
    </source>
</evidence>
<keyword evidence="7 10" id="KW-0804">Transcription</keyword>
<feature type="domain" description="Histone chaperone RTT106/FACT complex subunit SPT16-like middle" evidence="12">
    <location>
        <begin position="1"/>
        <end position="73"/>
    </location>
</feature>
<reference evidence="13 14" key="1">
    <citation type="submission" date="2022-11" db="EMBL/GenBank/DDBJ databases">
        <title>Whole genome sequence of Eschrichtius robustus ER-17-0199.</title>
        <authorList>
            <person name="Bruniche-Olsen A."/>
            <person name="Black A.N."/>
            <person name="Fields C.J."/>
            <person name="Walden K."/>
            <person name="Dewoody J.A."/>
        </authorList>
    </citation>
    <scope>NUCLEOTIDE SEQUENCE [LARGE SCALE GENOMIC DNA]</scope>
    <source>
        <strain evidence="13">ER-17-0199</strain>
        <tissue evidence="13">Blubber</tissue>
    </source>
</reference>
<evidence type="ECO:0000256" key="7">
    <source>
        <dbReference type="ARBA" id="ARBA00023163"/>
    </source>
</evidence>
<comment type="similarity">
    <text evidence="1 10">Belongs to the peptidase M24 family. SPT16 subfamily.</text>
</comment>
<keyword evidence="8 10" id="KW-0234">DNA repair</keyword>
<dbReference type="GO" id="GO:0035101">
    <property type="term" value="C:FACT complex"/>
    <property type="evidence" value="ECO:0007669"/>
    <property type="project" value="UniProtKB-UniRule"/>
</dbReference>
<comment type="caution">
    <text evidence="13">The sequence shown here is derived from an EMBL/GenBank/DDBJ whole genome shotgun (WGS) entry which is preliminary data.</text>
</comment>
<feature type="compositionally biased region" description="Acidic residues" evidence="11">
    <location>
        <begin position="105"/>
        <end position="127"/>
    </location>
</feature>
<keyword evidence="14" id="KW-1185">Reference proteome</keyword>
<evidence type="ECO:0000256" key="3">
    <source>
        <dbReference type="ARBA" id="ARBA00022705"/>
    </source>
</evidence>
<feature type="compositionally biased region" description="Basic residues" evidence="11">
    <location>
        <begin position="171"/>
        <end position="182"/>
    </location>
</feature>
<keyword evidence="2 10" id="KW-0158">Chromosome</keyword>
<comment type="subcellular location">
    <subcellularLocation>
        <location evidence="10">Nucleus</location>
    </subcellularLocation>
    <subcellularLocation>
        <location evidence="10">Chromosome</location>
    </subcellularLocation>
</comment>
<proteinExistence type="inferred from homology"/>
<dbReference type="GO" id="GO:0031491">
    <property type="term" value="F:nucleosome binding"/>
    <property type="evidence" value="ECO:0007669"/>
    <property type="project" value="TreeGrafter"/>
</dbReference>
<dbReference type="InterPro" id="IPR048969">
    <property type="entry name" value="FACT_SPT16_C"/>
</dbReference>
<gene>
    <name evidence="13" type="ORF">J1605_001782</name>
</gene>
<feature type="compositionally biased region" description="Basic and acidic residues" evidence="11">
    <location>
        <begin position="150"/>
        <end position="167"/>
    </location>
</feature>
<sequence>MVNATEWPPFVVTLDEVELIHLERVQFHQKNFDTVIVYKDYSKKVTTINAIHVASLDPIKEWLNSCDLKYTEGVQSLNWTTIMKTIVDDPEGFFEQGGWSFPEPKEDDYEEEEGDSEEDYSSEAEESDYSKESLGSEEESGQDWDELEEEARKADRESRYEEEKEQSRSMSWKRKASVRRSGRGSNRGSRHSSVPPKKKRK</sequence>
<evidence type="ECO:0000256" key="2">
    <source>
        <dbReference type="ARBA" id="ARBA00022454"/>
    </source>
</evidence>
<dbReference type="InterPro" id="IPR040258">
    <property type="entry name" value="Spt16"/>
</dbReference>
<dbReference type="Gene3D" id="2.30.29.30">
    <property type="entry name" value="Pleckstrin-homology domain (PH domain)/Phosphotyrosine-binding domain (PTB)"/>
    <property type="match status" value="1"/>
</dbReference>
<evidence type="ECO:0000313" key="14">
    <source>
        <dbReference type="Proteomes" id="UP001159641"/>
    </source>
</evidence>
<evidence type="ECO:0000259" key="12">
    <source>
        <dbReference type="SMART" id="SM01287"/>
    </source>
</evidence>
<organism evidence="13 14">
    <name type="scientific">Eschrichtius robustus</name>
    <name type="common">California gray whale</name>
    <name type="synonym">Eschrichtius gibbosus</name>
    <dbReference type="NCBI Taxonomy" id="9764"/>
    <lineage>
        <taxon>Eukaryota</taxon>
        <taxon>Metazoa</taxon>
        <taxon>Chordata</taxon>
        <taxon>Craniata</taxon>
        <taxon>Vertebrata</taxon>
        <taxon>Euteleostomi</taxon>
        <taxon>Mammalia</taxon>
        <taxon>Eutheria</taxon>
        <taxon>Laurasiatheria</taxon>
        <taxon>Artiodactyla</taxon>
        <taxon>Whippomorpha</taxon>
        <taxon>Cetacea</taxon>
        <taxon>Mysticeti</taxon>
        <taxon>Eschrichtiidae</taxon>
        <taxon>Eschrichtius</taxon>
    </lineage>
</organism>